<dbReference type="InterPro" id="IPR036097">
    <property type="entry name" value="HisK_dim/P_sf"/>
</dbReference>
<dbReference type="Pfam" id="PF02518">
    <property type="entry name" value="HATPase_c"/>
    <property type="match status" value="1"/>
</dbReference>
<name>A0A1S1P3N6_METEX</name>
<evidence type="ECO:0000313" key="14">
    <source>
        <dbReference type="EMBL" id="OHV17583.1"/>
    </source>
</evidence>
<evidence type="ECO:0000256" key="9">
    <source>
        <dbReference type="ARBA" id="ARBA00023012"/>
    </source>
</evidence>
<comment type="subcellular location">
    <subcellularLocation>
        <location evidence="2">Membrane</location>
    </subcellularLocation>
</comment>
<dbReference type="InterPro" id="IPR036890">
    <property type="entry name" value="HATPase_C_sf"/>
</dbReference>
<dbReference type="GO" id="GO:0016020">
    <property type="term" value="C:membrane"/>
    <property type="evidence" value="ECO:0007669"/>
    <property type="project" value="UniProtKB-SubCell"/>
</dbReference>
<dbReference type="InterPro" id="IPR050428">
    <property type="entry name" value="TCS_sensor_his_kinase"/>
</dbReference>
<dbReference type="EMBL" id="MNAO01000031">
    <property type="protein sequence ID" value="OHV17583.1"/>
    <property type="molecule type" value="Genomic_DNA"/>
</dbReference>
<dbReference type="PRINTS" id="PR00344">
    <property type="entry name" value="BCTRLSENSOR"/>
</dbReference>
<keyword evidence="7 14" id="KW-0418">Kinase</keyword>
<proteinExistence type="predicted"/>
<dbReference type="Proteomes" id="UP000180215">
    <property type="component" value="Unassembled WGS sequence"/>
</dbReference>
<evidence type="ECO:0000256" key="11">
    <source>
        <dbReference type="SAM" id="Phobius"/>
    </source>
</evidence>
<evidence type="ECO:0000313" key="15">
    <source>
        <dbReference type="Proteomes" id="UP000180215"/>
    </source>
</evidence>
<dbReference type="Gene3D" id="3.30.565.10">
    <property type="entry name" value="Histidine kinase-like ATPase, C-terminal domain"/>
    <property type="match status" value="1"/>
</dbReference>
<evidence type="ECO:0000259" key="13">
    <source>
        <dbReference type="PROSITE" id="PS50885"/>
    </source>
</evidence>
<dbReference type="AlphaFoldDB" id="A0A1S1P3N6"/>
<accession>A0A1S1P3N6</accession>
<evidence type="ECO:0000256" key="7">
    <source>
        <dbReference type="ARBA" id="ARBA00022777"/>
    </source>
</evidence>
<dbReference type="SUPFAM" id="SSF47384">
    <property type="entry name" value="Homodimeric domain of signal transducing histidine kinase"/>
    <property type="match status" value="1"/>
</dbReference>
<evidence type="ECO:0000256" key="8">
    <source>
        <dbReference type="ARBA" id="ARBA00022989"/>
    </source>
</evidence>
<dbReference type="PANTHER" id="PTHR45436:SF5">
    <property type="entry name" value="SENSOR HISTIDINE KINASE TRCS"/>
    <property type="match status" value="1"/>
</dbReference>
<dbReference type="PROSITE" id="PS50109">
    <property type="entry name" value="HIS_KIN"/>
    <property type="match status" value="1"/>
</dbReference>
<dbReference type="PANTHER" id="PTHR45436">
    <property type="entry name" value="SENSOR HISTIDINE KINASE YKOH"/>
    <property type="match status" value="1"/>
</dbReference>
<dbReference type="InterPro" id="IPR004358">
    <property type="entry name" value="Sig_transdc_His_kin-like_C"/>
</dbReference>
<dbReference type="SUPFAM" id="SSF55874">
    <property type="entry name" value="ATPase domain of HSP90 chaperone/DNA topoisomerase II/histidine kinase"/>
    <property type="match status" value="1"/>
</dbReference>
<dbReference type="SMART" id="SM00304">
    <property type="entry name" value="HAMP"/>
    <property type="match status" value="1"/>
</dbReference>
<dbReference type="SMART" id="SM00387">
    <property type="entry name" value="HATPase_c"/>
    <property type="match status" value="1"/>
</dbReference>
<keyword evidence="10 11" id="KW-0472">Membrane</keyword>
<dbReference type="EC" id="2.7.13.3" evidence="3"/>
<comment type="caution">
    <text evidence="14">The sequence shown here is derived from an EMBL/GenBank/DDBJ whole genome shotgun (WGS) entry which is preliminary data.</text>
</comment>
<evidence type="ECO:0000256" key="5">
    <source>
        <dbReference type="ARBA" id="ARBA00022679"/>
    </source>
</evidence>
<dbReference type="Pfam" id="PF00512">
    <property type="entry name" value="HisKA"/>
    <property type="match status" value="1"/>
</dbReference>
<keyword evidence="9" id="KW-0902">Two-component regulatory system</keyword>
<sequence length="480" mass="51448">MRRPPLPMAVRLPLVVVVFMAAVAAIVSWQVLTRLDDAQTRRLRDVAAAHLDGLAAALTDPVIREDVWEAYDALDRARQDHAGLKPTATVVATAESFVLAASDPRSFPSGSRLPAAFARDAADASALVIAADNATALARRDLSSGGRSIGRIYATFDLASLTAERKTVQWTLVATNLGLTLVLATLAWLTVHRMMQPVRVLTQHLQAGTKQAVTPVPAAEACRAGAEFRHLFGTFNSMVDAVREREALARRLAEEERLASLGRLASSMAHEINNPLGGLFNAIDTLKAHGERPDVRRRSLDLVERGLKGIRDVVRATLVTYRPDRDRRDLEPADLDDLRLLVGPEVVRRRLVLTWHNAVVETVAVPAASMRQVALNLLLNACQATPPDGAISFRAAVTDGTLVITVEDTGGGMDAYGHAFLAGADEDTTPATRGGLGLSVIRRLIAEAGGRVVSGSRMPVGTWIQVTVPTVVGSELADVA</sequence>
<dbReference type="InterPro" id="IPR005467">
    <property type="entry name" value="His_kinase_dom"/>
</dbReference>
<feature type="domain" description="HAMP" evidence="13">
    <location>
        <begin position="192"/>
        <end position="247"/>
    </location>
</feature>
<feature type="transmembrane region" description="Helical" evidence="11">
    <location>
        <begin position="12"/>
        <end position="32"/>
    </location>
</feature>
<keyword evidence="6 11" id="KW-0812">Transmembrane</keyword>
<keyword evidence="8 11" id="KW-1133">Transmembrane helix</keyword>
<keyword evidence="5" id="KW-0808">Transferase</keyword>
<evidence type="ECO:0000256" key="2">
    <source>
        <dbReference type="ARBA" id="ARBA00004370"/>
    </source>
</evidence>
<reference evidence="14 15" key="1">
    <citation type="submission" date="2016-10" db="EMBL/GenBank/DDBJ databases">
        <title>Draft genome sequence of Methylobacterium extorquens CP3, a seed endophyte of Crotalaria pumila with plant growth-promoting and metal tolerance properties.</title>
        <authorList>
            <person name="Sanchez-Lopez A.S."/>
            <person name="Van Hamme J.D."/>
            <person name="Thijs S."/>
            <person name="Mcammond B.M."/>
            <person name="Stevens V."/>
            <person name="Gonzalez-Chavez M.D.C."/>
            <person name="Vangronsveld J."/>
        </authorList>
    </citation>
    <scope>NUCLEOTIDE SEQUENCE [LARGE SCALE GENOMIC DNA]</scope>
    <source>
        <strain evidence="14 15">CP3</strain>
    </source>
</reference>
<dbReference type="PROSITE" id="PS50885">
    <property type="entry name" value="HAMP"/>
    <property type="match status" value="1"/>
</dbReference>
<evidence type="ECO:0000256" key="10">
    <source>
        <dbReference type="ARBA" id="ARBA00023136"/>
    </source>
</evidence>
<dbReference type="CDD" id="cd00082">
    <property type="entry name" value="HisKA"/>
    <property type="match status" value="1"/>
</dbReference>
<feature type="domain" description="Histidine kinase" evidence="12">
    <location>
        <begin position="267"/>
        <end position="472"/>
    </location>
</feature>
<organism evidence="14 15">
    <name type="scientific">Methylorubrum extorquens</name>
    <name type="common">Methylobacterium dichloromethanicum</name>
    <name type="synonym">Methylobacterium extorquens</name>
    <dbReference type="NCBI Taxonomy" id="408"/>
    <lineage>
        <taxon>Bacteria</taxon>
        <taxon>Pseudomonadati</taxon>
        <taxon>Pseudomonadota</taxon>
        <taxon>Alphaproteobacteria</taxon>
        <taxon>Hyphomicrobiales</taxon>
        <taxon>Methylobacteriaceae</taxon>
        <taxon>Methylorubrum</taxon>
    </lineage>
</organism>
<dbReference type="InterPro" id="IPR003661">
    <property type="entry name" value="HisK_dim/P_dom"/>
</dbReference>
<feature type="transmembrane region" description="Helical" evidence="11">
    <location>
        <begin position="170"/>
        <end position="191"/>
    </location>
</feature>
<dbReference type="InterPro" id="IPR003660">
    <property type="entry name" value="HAMP_dom"/>
</dbReference>
<evidence type="ECO:0000256" key="6">
    <source>
        <dbReference type="ARBA" id="ARBA00022692"/>
    </source>
</evidence>
<comment type="catalytic activity">
    <reaction evidence="1">
        <text>ATP + protein L-histidine = ADP + protein N-phospho-L-histidine.</text>
        <dbReference type="EC" id="2.7.13.3"/>
    </reaction>
</comment>
<keyword evidence="4" id="KW-0597">Phosphoprotein</keyword>
<dbReference type="InterPro" id="IPR003594">
    <property type="entry name" value="HATPase_dom"/>
</dbReference>
<evidence type="ECO:0000259" key="12">
    <source>
        <dbReference type="PROSITE" id="PS50109"/>
    </source>
</evidence>
<evidence type="ECO:0000256" key="1">
    <source>
        <dbReference type="ARBA" id="ARBA00000085"/>
    </source>
</evidence>
<protein>
    <recommendedName>
        <fullName evidence="3">histidine kinase</fullName>
        <ecNumber evidence="3">2.7.13.3</ecNumber>
    </recommendedName>
</protein>
<evidence type="ECO:0000256" key="4">
    <source>
        <dbReference type="ARBA" id="ARBA00022553"/>
    </source>
</evidence>
<dbReference type="SMART" id="SM00388">
    <property type="entry name" value="HisKA"/>
    <property type="match status" value="1"/>
</dbReference>
<evidence type="ECO:0000256" key="3">
    <source>
        <dbReference type="ARBA" id="ARBA00012438"/>
    </source>
</evidence>
<gene>
    <name evidence="14" type="ORF">BK022_04675</name>
</gene>
<dbReference type="Gene3D" id="1.10.287.130">
    <property type="match status" value="1"/>
</dbReference>
<dbReference type="GO" id="GO:0000155">
    <property type="term" value="F:phosphorelay sensor kinase activity"/>
    <property type="evidence" value="ECO:0007669"/>
    <property type="project" value="InterPro"/>
</dbReference>